<keyword evidence="2" id="KW-0732">Signal</keyword>
<name>A0A8J6GFR4_MICOH</name>
<evidence type="ECO:0000259" key="3">
    <source>
        <dbReference type="Pfam" id="PF01562"/>
    </source>
</evidence>
<evidence type="ECO:0000313" key="4">
    <source>
        <dbReference type="EMBL" id="KAH0509938.1"/>
    </source>
</evidence>
<feature type="chain" id="PRO_5035309267" evidence="2">
    <location>
        <begin position="36"/>
        <end position="116"/>
    </location>
</feature>
<comment type="caution">
    <text evidence="4">The sequence shown here is derived from an EMBL/GenBank/DDBJ whole genome shotgun (WGS) entry which is preliminary data.</text>
</comment>
<evidence type="ECO:0000256" key="1">
    <source>
        <dbReference type="ARBA" id="ARBA00023157"/>
    </source>
</evidence>
<organism evidence="4 5">
    <name type="scientific">Microtus ochrogaster</name>
    <name type="common">Prairie vole</name>
    <dbReference type="NCBI Taxonomy" id="79684"/>
    <lineage>
        <taxon>Eukaryota</taxon>
        <taxon>Metazoa</taxon>
        <taxon>Chordata</taxon>
        <taxon>Craniata</taxon>
        <taxon>Vertebrata</taxon>
        <taxon>Euteleostomi</taxon>
        <taxon>Mammalia</taxon>
        <taxon>Eutheria</taxon>
        <taxon>Euarchontoglires</taxon>
        <taxon>Glires</taxon>
        <taxon>Rodentia</taxon>
        <taxon>Myomorpha</taxon>
        <taxon>Muroidea</taxon>
        <taxon>Cricetidae</taxon>
        <taxon>Arvicolinae</taxon>
        <taxon>Microtus</taxon>
    </lineage>
</organism>
<accession>A0A8J6GFR4</accession>
<dbReference type="AlphaFoldDB" id="A0A8J6GFR4"/>
<dbReference type="EMBL" id="JAATJU010022671">
    <property type="protein sequence ID" value="KAH0509938.1"/>
    <property type="molecule type" value="Genomic_DNA"/>
</dbReference>
<dbReference type="Pfam" id="PF01562">
    <property type="entry name" value="Pep_M12B_propep"/>
    <property type="match status" value="1"/>
</dbReference>
<proteinExistence type="predicted"/>
<evidence type="ECO:0000256" key="2">
    <source>
        <dbReference type="SAM" id="SignalP"/>
    </source>
</evidence>
<dbReference type="InterPro" id="IPR002870">
    <property type="entry name" value="Peptidase_M12B_N"/>
</dbReference>
<feature type="domain" description="Peptidase M12B propeptide" evidence="3">
    <location>
        <begin position="51"/>
        <end position="115"/>
    </location>
</feature>
<sequence length="116" mass="13539">MQAMGETVVHTRISHLQLMLEILIILSTWPIPGHAQHINLPEVMIPLRVRGNITMQAMGWLTYSLHVEGQRHYIYMKAKKFSMSRHLSVFTYTEQGALHQDQPFVQNNCYYHGYVD</sequence>
<keyword evidence="1" id="KW-1015">Disulfide bond</keyword>
<protein>
    <submittedName>
        <fullName evidence="4">Disintegrin and metalloproteinase domain-containing protein 25</fullName>
    </submittedName>
</protein>
<reference evidence="4" key="1">
    <citation type="submission" date="2020-03" db="EMBL/GenBank/DDBJ databases">
        <title>Studies in the Genomics of Life Span.</title>
        <authorList>
            <person name="Glass D."/>
        </authorList>
    </citation>
    <scope>NUCLEOTIDE SEQUENCE</scope>
    <source>
        <strain evidence="4">LTLLF</strain>
        <tissue evidence="4">Muscle</tissue>
    </source>
</reference>
<evidence type="ECO:0000313" key="5">
    <source>
        <dbReference type="Proteomes" id="UP000710432"/>
    </source>
</evidence>
<gene>
    <name evidence="4" type="ORF">LTLLF_157685</name>
</gene>
<feature type="signal peptide" evidence="2">
    <location>
        <begin position="1"/>
        <end position="35"/>
    </location>
</feature>
<dbReference type="Proteomes" id="UP000710432">
    <property type="component" value="Unassembled WGS sequence"/>
</dbReference>